<dbReference type="RefSeq" id="WP_408977053.1">
    <property type="nucleotide sequence ID" value="NZ_JBJUVG010000003.1"/>
</dbReference>
<dbReference type="EC" id="2.3.1.39" evidence="4"/>
<dbReference type="SUPFAM" id="SSF52151">
    <property type="entry name" value="FabD/lysophospholipase-like"/>
    <property type="match status" value="1"/>
</dbReference>
<dbReference type="SMART" id="SM00827">
    <property type="entry name" value="PKS_AT"/>
    <property type="match status" value="1"/>
</dbReference>
<comment type="similarity">
    <text evidence="4">Belongs to the fabD family.</text>
</comment>
<feature type="domain" description="Malonyl-CoA:ACP transacylase (MAT)" evidence="5">
    <location>
        <begin position="5"/>
        <end position="298"/>
    </location>
</feature>
<comment type="caution">
    <text evidence="6">The sequence shown here is derived from an EMBL/GenBank/DDBJ whole genome shotgun (WGS) entry which is preliminary data.</text>
</comment>
<reference evidence="6 7" key="1">
    <citation type="journal article" date="2016" name="Int. J. Syst. Evol. Microbiol.">
        <title>Peptococcus simiae sp. nov., isolated from rhesus macaque faeces and emended description of the genus Peptococcus.</title>
        <authorList>
            <person name="Shkoporov A.N."/>
            <person name="Efimov B.A."/>
            <person name="Kondova I."/>
            <person name="Ouwerling B."/>
            <person name="Chaplin A.V."/>
            <person name="Shcherbakova V.A."/>
            <person name="Langermans J.A.M."/>
        </authorList>
    </citation>
    <scope>NUCLEOTIDE SEQUENCE [LARGE SCALE GENOMIC DNA]</scope>
    <source>
        <strain evidence="6 7">M108</strain>
    </source>
</reference>
<keyword evidence="7" id="KW-1185">Reference proteome</keyword>
<evidence type="ECO:0000256" key="4">
    <source>
        <dbReference type="PIRNR" id="PIRNR000446"/>
    </source>
</evidence>
<dbReference type="Gene3D" id="3.30.70.250">
    <property type="entry name" value="Malonyl-CoA ACP transacylase, ACP-binding"/>
    <property type="match status" value="1"/>
</dbReference>
<dbReference type="SUPFAM" id="SSF55048">
    <property type="entry name" value="Probable ACP-binding domain of malonyl-CoA ACP transacylase"/>
    <property type="match status" value="1"/>
</dbReference>
<evidence type="ECO:0000259" key="5">
    <source>
        <dbReference type="SMART" id="SM00827"/>
    </source>
</evidence>
<dbReference type="InterPro" id="IPR016036">
    <property type="entry name" value="Malonyl_transacylase_ACP-bd"/>
</dbReference>
<dbReference type="Proteomes" id="UP001631949">
    <property type="component" value="Unassembled WGS sequence"/>
</dbReference>
<dbReference type="Gene3D" id="3.40.366.10">
    <property type="entry name" value="Malonyl-Coenzyme A Acyl Carrier Protein, domain 2"/>
    <property type="match status" value="1"/>
</dbReference>
<keyword evidence="1 4" id="KW-0808">Transferase</keyword>
<accession>A0ABW9GZ38</accession>
<keyword evidence="2 4" id="KW-0012">Acyltransferase</keyword>
<proteinExistence type="inferred from homology"/>
<dbReference type="PIRSF" id="PIRSF000446">
    <property type="entry name" value="Mct"/>
    <property type="match status" value="1"/>
</dbReference>
<evidence type="ECO:0000313" key="6">
    <source>
        <dbReference type="EMBL" id="MFM9413437.1"/>
    </source>
</evidence>
<sequence length="309" mass="32165">MICLLYAGQGSQAVGMGLDFYEADPDAKALYDRYPQIREASFYGPQESLNETAMTQPAMGLFAAVVTDYLTTRGLAPDMAMGLSLGEYSALYAAGSFSSDQLVQLLEVRGAAMQEAGQLRPGAMAAVLGLDRDRVGAICADLAAETGQVIALANDNAPAQQVIGGEKAALEEATQRLKAAGARRIVPLQVSGAFHTPLMAPAAEALAKALAQTPPRAPRIPVLANASAGRLADDGVTESLLAQLTSPVRLVESFEQAAALGARTFIEIGPGKVLTGLVRKALGRDLAVYAVETLAEADDLLAYLGGKDD</sequence>
<dbReference type="GO" id="GO:0004314">
    <property type="term" value="F:[acyl-carrier-protein] S-malonyltransferase activity"/>
    <property type="evidence" value="ECO:0007669"/>
    <property type="project" value="UniProtKB-EC"/>
</dbReference>
<evidence type="ECO:0000313" key="7">
    <source>
        <dbReference type="Proteomes" id="UP001631949"/>
    </source>
</evidence>
<name>A0ABW9GZ38_9FIRM</name>
<dbReference type="InterPro" id="IPR014043">
    <property type="entry name" value="Acyl_transferase_dom"/>
</dbReference>
<dbReference type="InterPro" id="IPR024925">
    <property type="entry name" value="Malonyl_CoA-ACP_transAc"/>
</dbReference>
<evidence type="ECO:0000256" key="1">
    <source>
        <dbReference type="ARBA" id="ARBA00022679"/>
    </source>
</evidence>
<dbReference type="InterPro" id="IPR050858">
    <property type="entry name" value="Mal-CoA-ACP_Trans/PKS_FabD"/>
</dbReference>
<dbReference type="PANTHER" id="PTHR42681">
    <property type="entry name" value="MALONYL-COA-ACYL CARRIER PROTEIN TRANSACYLASE, MITOCHONDRIAL"/>
    <property type="match status" value="1"/>
</dbReference>
<protein>
    <recommendedName>
        <fullName evidence="4">Malonyl CoA-acyl carrier protein transacylase</fullName>
        <ecNumber evidence="4">2.3.1.39</ecNumber>
    </recommendedName>
</protein>
<gene>
    <name evidence="6" type="ORF">ACKQTC_03550</name>
</gene>
<dbReference type="InterPro" id="IPR016035">
    <property type="entry name" value="Acyl_Trfase/lysoPLipase"/>
</dbReference>
<comment type="catalytic activity">
    <reaction evidence="3 4">
        <text>holo-[ACP] + malonyl-CoA = malonyl-[ACP] + CoA</text>
        <dbReference type="Rhea" id="RHEA:41792"/>
        <dbReference type="Rhea" id="RHEA-COMP:9623"/>
        <dbReference type="Rhea" id="RHEA-COMP:9685"/>
        <dbReference type="ChEBI" id="CHEBI:57287"/>
        <dbReference type="ChEBI" id="CHEBI:57384"/>
        <dbReference type="ChEBI" id="CHEBI:64479"/>
        <dbReference type="ChEBI" id="CHEBI:78449"/>
        <dbReference type="EC" id="2.3.1.39"/>
    </reaction>
</comment>
<organism evidence="6 7">
    <name type="scientific">Peptococcus simiae</name>
    <dbReference type="NCBI Taxonomy" id="1643805"/>
    <lineage>
        <taxon>Bacteria</taxon>
        <taxon>Bacillati</taxon>
        <taxon>Bacillota</taxon>
        <taxon>Clostridia</taxon>
        <taxon>Eubacteriales</taxon>
        <taxon>Peptococcaceae</taxon>
        <taxon>Peptococcus</taxon>
    </lineage>
</organism>
<dbReference type="EMBL" id="JBJUVG010000003">
    <property type="protein sequence ID" value="MFM9413437.1"/>
    <property type="molecule type" value="Genomic_DNA"/>
</dbReference>
<evidence type="ECO:0000256" key="2">
    <source>
        <dbReference type="ARBA" id="ARBA00023315"/>
    </source>
</evidence>
<dbReference type="Pfam" id="PF00698">
    <property type="entry name" value="Acyl_transf_1"/>
    <property type="match status" value="1"/>
</dbReference>
<dbReference type="InterPro" id="IPR001227">
    <property type="entry name" value="Ac_transferase_dom_sf"/>
</dbReference>
<dbReference type="PANTHER" id="PTHR42681:SF1">
    <property type="entry name" value="MALONYL-COA-ACYL CARRIER PROTEIN TRANSACYLASE, MITOCHONDRIAL"/>
    <property type="match status" value="1"/>
</dbReference>
<evidence type="ECO:0000256" key="3">
    <source>
        <dbReference type="ARBA" id="ARBA00048462"/>
    </source>
</evidence>